<keyword evidence="8" id="KW-1185">Reference proteome</keyword>
<evidence type="ECO:0000256" key="4">
    <source>
        <dbReference type="ARBA" id="ARBA00022840"/>
    </source>
</evidence>
<comment type="similarity">
    <text evidence="1">Belongs to the ABC transporter superfamily.</text>
</comment>
<keyword evidence="5" id="KW-0029">Amino-acid transport</keyword>
<dbReference type="AlphaFoldDB" id="A0A2T0ZWY5"/>
<dbReference type="GO" id="GO:0015807">
    <property type="term" value="P:L-amino acid transport"/>
    <property type="evidence" value="ECO:0007669"/>
    <property type="project" value="TreeGrafter"/>
</dbReference>
<evidence type="ECO:0000313" key="8">
    <source>
        <dbReference type="Proteomes" id="UP000237752"/>
    </source>
</evidence>
<dbReference type="InterPro" id="IPR027417">
    <property type="entry name" value="P-loop_NTPase"/>
</dbReference>
<gene>
    <name evidence="7" type="ORF">CLV47_11326</name>
</gene>
<comment type="caution">
    <text evidence="7">The sequence shown here is derived from an EMBL/GenBank/DDBJ whole genome shotgun (WGS) entry which is preliminary data.</text>
</comment>
<dbReference type="PANTHER" id="PTHR43820">
    <property type="entry name" value="HIGH-AFFINITY BRANCHED-CHAIN AMINO ACID TRANSPORT ATP-BINDING PROTEIN LIVF"/>
    <property type="match status" value="1"/>
</dbReference>
<keyword evidence="4 7" id="KW-0067">ATP-binding</keyword>
<dbReference type="PANTHER" id="PTHR43820:SF4">
    <property type="entry name" value="HIGH-AFFINITY BRANCHED-CHAIN AMINO ACID TRANSPORT ATP-BINDING PROTEIN LIVF"/>
    <property type="match status" value="1"/>
</dbReference>
<dbReference type="SMART" id="SM00382">
    <property type="entry name" value="AAA"/>
    <property type="match status" value="1"/>
</dbReference>
<dbReference type="GO" id="GO:0016887">
    <property type="term" value="F:ATP hydrolysis activity"/>
    <property type="evidence" value="ECO:0007669"/>
    <property type="project" value="InterPro"/>
</dbReference>
<dbReference type="Gene3D" id="3.40.50.300">
    <property type="entry name" value="P-loop containing nucleotide triphosphate hydrolases"/>
    <property type="match status" value="1"/>
</dbReference>
<protein>
    <submittedName>
        <fullName evidence="7">Amino acid/amide ABC transporter ATP-binding protein 2 (HAAT family)</fullName>
    </submittedName>
</protein>
<dbReference type="CDD" id="cd03224">
    <property type="entry name" value="ABC_TM1139_LivF_branched"/>
    <property type="match status" value="1"/>
</dbReference>
<evidence type="ECO:0000313" key="7">
    <source>
        <dbReference type="EMBL" id="PRZ40861.1"/>
    </source>
</evidence>
<dbReference type="RefSeq" id="WP_106349800.1">
    <property type="nucleotide sequence ID" value="NZ_PVUE01000013.1"/>
</dbReference>
<name>A0A2T0ZWY5_9ACTN</name>
<feature type="domain" description="ABC transporter" evidence="6">
    <location>
        <begin position="3"/>
        <end position="235"/>
    </location>
</feature>
<dbReference type="Proteomes" id="UP000237752">
    <property type="component" value="Unassembled WGS sequence"/>
</dbReference>
<dbReference type="PROSITE" id="PS50893">
    <property type="entry name" value="ABC_TRANSPORTER_2"/>
    <property type="match status" value="1"/>
</dbReference>
<dbReference type="OrthoDB" id="9776369at2"/>
<evidence type="ECO:0000256" key="1">
    <source>
        <dbReference type="ARBA" id="ARBA00005417"/>
    </source>
</evidence>
<proteinExistence type="inferred from homology"/>
<dbReference type="InterPro" id="IPR003593">
    <property type="entry name" value="AAA+_ATPase"/>
</dbReference>
<sequence>MSLVVKQLVAGYGERTIIHGIDLEVEQGEVVAVLGTNGVGKSTLLRTLAGLQPATSGQIRFEGRDITRTRAHRRVQQGLVLVPEGQQSFPAMSVFENLELGARVRAKSATDTTDRIAAVIDLFPRLGERRNQAAGTLSGGERQMLAIARAMLTEPSVLMLDEPSQGLAPIIIDQLAETINEIARTTTILVVEQNLTIPSICASRIVVIEEGAISLGGSPDAVLSDDRVVHAYLGI</sequence>
<reference evidence="7 8" key="1">
    <citation type="submission" date="2018-03" db="EMBL/GenBank/DDBJ databases">
        <title>Genomic Encyclopedia of Archaeal and Bacterial Type Strains, Phase II (KMG-II): from individual species to whole genera.</title>
        <authorList>
            <person name="Goeker M."/>
        </authorList>
    </citation>
    <scope>NUCLEOTIDE SEQUENCE [LARGE SCALE GENOMIC DNA]</scope>
    <source>
        <strain evidence="7 8">DSM 100065</strain>
    </source>
</reference>
<keyword evidence="3" id="KW-0547">Nucleotide-binding</keyword>
<dbReference type="PROSITE" id="PS00211">
    <property type="entry name" value="ABC_TRANSPORTER_1"/>
    <property type="match status" value="1"/>
</dbReference>
<dbReference type="SUPFAM" id="SSF52540">
    <property type="entry name" value="P-loop containing nucleoside triphosphate hydrolases"/>
    <property type="match status" value="1"/>
</dbReference>
<evidence type="ECO:0000256" key="3">
    <source>
        <dbReference type="ARBA" id="ARBA00022741"/>
    </source>
</evidence>
<evidence type="ECO:0000259" key="6">
    <source>
        <dbReference type="PROSITE" id="PS50893"/>
    </source>
</evidence>
<organism evidence="7 8">
    <name type="scientific">Antricoccus suffuscus</name>
    <dbReference type="NCBI Taxonomy" id="1629062"/>
    <lineage>
        <taxon>Bacteria</taxon>
        <taxon>Bacillati</taxon>
        <taxon>Actinomycetota</taxon>
        <taxon>Actinomycetes</taxon>
        <taxon>Geodermatophilales</taxon>
        <taxon>Antricoccaceae</taxon>
        <taxon>Antricoccus</taxon>
    </lineage>
</organism>
<dbReference type="GO" id="GO:0015658">
    <property type="term" value="F:branched-chain amino acid transmembrane transporter activity"/>
    <property type="evidence" value="ECO:0007669"/>
    <property type="project" value="TreeGrafter"/>
</dbReference>
<dbReference type="InterPro" id="IPR003439">
    <property type="entry name" value="ABC_transporter-like_ATP-bd"/>
</dbReference>
<accession>A0A2T0ZWY5</accession>
<evidence type="ECO:0000256" key="2">
    <source>
        <dbReference type="ARBA" id="ARBA00022448"/>
    </source>
</evidence>
<evidence type="ECO:0000256" key="5">
    <source>
        <dbReference type="ARBA" id="ARBA00022970"/>
    </source>
</evidence>
<dbReference type="GO" id="GO:0005524">
    <property type="term" value="F:ATP binding"/>
    <property type="evidence" value="ECO:0007669"/>
    <property type="project" value="UniProtKB-KW"/>
</dbReference>
<keyword evidence="2" id="KW-0813">Transport</keyword>
<dbReference type="EMBL" id="PVUE01000013">
    <property type="protein sequence ID" value="PRZ40861.1"/>
    <property type="molecule type" value="Genomic_DNA"/>
</dbReference>
<dbReference type="InterPro" id="IPR052156">
    <property type="entry name" value="BCAA_Transport_ATP-bd_LivF"/>
</dbReference>
<dbReference type="InterPro" id="IPR017871">
    <property type="entry name" value="ABC_transporter-like_CS"/>
</dbReference>
<dbReference type="Pfam" id="PF00005">
    <property type="entry name" value="ABC_tran"/>
    <property type="match status" value="1"/>
</dbReference>